<dbReference type="InterPro" id="IPR042197">
    <property type="entry name" value="Apaf_helical"/>
</dbReference>
<name>A0A7N2LBF6_QUELO</name>
<dbReference type="GO" id="GO:0098542">
    <property type="term" value="P:defense response to other organism"/>
    <property type="evidence" value="ECO:0007669"/>
    <property type="project" value="TreeGrafter"/>
</dbReference>
<dbReference type="FunFam" id="1.10.10.10:FF:000322">
    <property type="entry name" value="Probable disease resistance protein At1g63360"/>
    <property type="match status" value="1"/>
</dbReference>
<dbReference type="Proteomes" id="UP000594261">
    <property type="component" value="Chromosome 4"/>
</dbReference>
<dbReference type="AlphaFoldDB" id="A0A7N2LBF6"/>
<dbReference type="InParanoid" id="A0A7N2LBF6"/>
<keyword evidence="7" id="KW-1185">Reference proteome</keyword>
<evidence type="ECO:0000313" key="6">
    <source>
        <dbReference type="EnsemblPlants" id="QL04p005391:mrna"/>
    </source>
</evidence>
<accession>A0A7N2LBF6</accession>
<dbReference type="Gene3D" id="1.10.10.10">
    <property type="entry name" value="Winged helix-like DNA-binding domain superfamily/Winged helix DNA-binding domain"/>
    <property type="match status" value="1"/>
</dbReference>
<reference evidence="6 7" key="1">
    <citation type="journal article" date="2016" name="G3 (Bethesda)">
        <title>First Draft Assembly and Annotation of the Genome of a California Endemic Oak Quercus lobata Nee (Fagaceae).</title>
        <authorList>
            <person name="Sork V.L."/>
            <person name="Fitz-Gibbon S.T."/>
            <person name="Puiu D."/>
            <person name="Crepeau M."/>
            <person name="Gugger P.F."/>
            <person name="Sherman R."/>
            <person name="Stevens K."/>
            <person name="Langley C.H."/>
            <person name="Pellegrini M."/>
            <person name="Salzberg S.L."/>
        </authorList>
    </citation>
    <scope>NUCLEOTIDE SEQUENCE [LARGE SCALE GENOMIC DNA]</scope>
    <source>
        <strain evidence="6 7">cv. SW786</strain>
    </source>
</reference>
<dbReference type="EMBL" id="LRBV02000004">
    <property type="status" value="NOT_ANNOTATED_CDS"/>
    <property type="molecule type" value="Genomic_DNA"/>
</dbReference>
<dbReference type="Gene3D" id="1.10.8.430">
    <property type="entry name" value="Helical domain of apoptotic protease-activating factors"/>
    <property type="match status" value="1"/>
</dbReference>
<keyword evidence="3" id="KW-0611">Plant defense</keyword>
<feature type="domain" description="Disease resistance protein winged helix" evidence="5">
    <location>
        <begin position="282"/>
        <end position="338"/>
    </location>
</feature>
<dbReference type="PANTHER" id="PTHR23155:SF1205">
    <property type="entry name" value="DISEASE RESISTANCE PROTEIN RPM1"/>
    <property type="match status" value="1"/>
</dbReference>
<dbReference type="InterPro" id="IPR044974">
    <property type="entry name" value="Disease_R_plants"/>
</dbReference>
<dbReference type="PANTHER" id="PTHR23155">
    <property type="entry name" value="DISEASE RESISTANCE PROTEIN RP"/>
    <property type="match status" value="1"/>
</dbReference>
<dbReference type="Pfam" id="PF23559">
    <property type="entry name" value="WHD_DRP"/>
    <property type="match status" value="1"/>
</dbReference>
<evidence type="ECO:0000256" key="1">
    <source>
        <dbReference type="ARBA" id="ARBA00022737"/>
    </source>
</evidence>
<keyword evidence="1" id="KW-0677">Repeat</keyword>
<sequence length="340" mass="38539">MAEGVVSPLIDKLISLLSGEATLLLDIHEEVADIKDELESIQSFLKDADARVAAEEDISEGVKTWMKQVIEVAFRIDVFMDEYLLHVAQHHHPHPHHGFSSFLQKPARLITMLIPYHKIAVKVQKIKALLQKIKERSEKYGFQSTGLGSSSGAQNFRWHDPRKDSLYLDDGDVVGIESPRDILIGWLRAFEFDFGGQCPQALKNLSGDIVKKCEGLPLAIVAIGGLLSTKDKTIIEWQNLHDSLGFEFRRNPHLAGVNKILSLSYEDLPYNLKSCFLYLGMYLEDYFINSARLIRQWIAEGFVKEIEGKTLEQVSREYLIELIHRNLVQVSKVDSAGKVR</sequence>
<dbReference type="OMA" id="RRIMYEI"/>
<feature type="domain" description="Disease resistance N-terminal" evidence="4">
    <location>
        <begin position="5"/>
        <end position="95"/>
    </location>
</feature>
<dbReference type="InterPro" id="IPR038005">
    <property type="entry name" value="RX-like_CC"/>
</dbReference>
<dbReference type="InterPro" id="IPR027417">
    <property type="entry name" value="P-loop_NTPase"/>
</dbReference>
<evidence type="ECO:0000259" key="5">
    <source>
        <dbReference type="Pfam" id="PF23559"/>
    </source>
</evidence>
<evidence type="ECO:0000256" key="3">
    <source>
        <dbReference type="ARBA" id="ARBA00022821"/>
    </source>
</evidence>
<dbReference type="Gramene" id="QL04p005391:mrna">
    <property type="protein sequence ID" value="QL04p005391:mrna"/>
    <property type="gene ID" value="QL04p005391"/>
</dbReference>
<proteinExistence type="predicted"/>
<evidence type="ECO:0000256" key="2">
    <source>
        <dbReference type="ARBA" id="ARBA00022741"/>
    </source>
</evidence>
<dbReference type="Gene3D" id="1.20.5.4130">
    <property type="match status" value="1"/>
</dbReference>
<dbReference type="Pfam" id="PF18052">
    <property type="entry name" value="Rx_N"/>
    <property type="match status" value="1"/>
</dbReference>
<keyword evidence="2" id="KW-0547">Nucleotide-binding</keyword>
<dbReference type="InterPro" id="IPR058922">
    <property type="entry name" value="WHD_DRP"/>
</dbReference>
<evidence type="ECO:0000313" key="7">
    <source>
        <dbReference type="Proteomes" id="UP000594261"/>
    </source>
</evidence>
<dbReference type="EnsemblPlants" id="QL04p005391:mrna">
    <property type="protein sequence ID" value="QL04p005391:mrna"/>
    <property type="gene ID" value="QL04p005391"/>
</dbReference>
<dbReference type="CDD" id="cd14798">
    <property type="entry name" value="RX-CC_like"/>
    <property type="match status" value="1"/>
</dbReference>
<reference evidence="6" key="2">
    <citation type="submission" date="2021-01" db="UniProtKB">
        <authorList>
            <consortium name="EnsemblPlants"/>
        </authorList>
    </citation>
    <scope>IDENTIFICATION</scope>
</reference>
<dbReference type="SUPFAM" id="SSF52540">
    <property type="entry name" value="P-loop containing nucleoside triphosphate hydrolases"/>
    <property type="match status" value="1"/>
</dbReference>
<evidence type="ECO:0000259" key="4">
    <source>
        <dbReference type="Pfam" id="PF18052"/>
    </source>
</evidence>
<dbReference type="InterPro" id="IPR036388">
    <property type="entry name" value="WH-like_DNA-bd_sf"/>
</dbReference>
<protein>
    <submittedName>
        <fullName evidence="6">Uncharacterized protein</fullName>
    </submittedName>
</protein>
<dbReference type="GO" id="GO:0043531">
    <property type="term" value="F:ADP binding"/>
    <property type="evidence" value="ECO:0007669"/>
    <property type="project" value="InterPro"/>
</dbReference>
<dbReference type="InterPro" id="IPR041118">
    <property type="entry name" value="Rx_N"/>
</dbReference>
<organism evidence="6 7">
    <name type="scientific">Quercus lobata</name>
    <name type="common">Valley oak</name>
    <dbReference type="NCBI Taxonomy" id="97700"/>
    <lineage>
        <taxon>Eukaryota</taxon>
        <taxon>Viridiplantae</taxon>
        <taxon>Streptophyta</taxon>
        <taxon>Embryophyta</taxon>
        <taxon>Tracheophyta</taxon>
        <taxon>Spermatophyta</taxon>
        <taxon>Magnoliopsida</taxon>
        <taxon>eudicotyledons</taxon>
        <taxon>Gunneridae</taxon>
        <taxon>Pentapetalae</taxon>
        <taxon>rosids</taxon>
        <taxon>fabids</taxon>
        <taxon>Fagales</taxon>
        <taxon>Fagaceae</taxon>
        <taxon>Quercus</taxon>
    </lineage>
</organism>